<protein>
    <submittedName>
        <fullName evidence="6">Methyltransferase domain-containing protein</fullName>
    </submittedName>
</protein>
<evidence type="ECO:0000256" key="1">
    <source>
        <dbReference type="ARBA" id="ARBA00022603"/>
    </source>
</evidence>
<dbReference type="EMBL" id="CP132508">
    <property type="protein sequence ID" value="WPD18858.1"/>
    <property type="molecule type" value="Genomic_DNA"/>
</dbReference>
<evidence type="ECO:0000256" key="4">
    <source>
        <dbReference type="SAM" id="MobiDB-lite"/>
    </source>
</evidence>
<dbReference type="InterPro" id="IPR029063">
    <property type="entry name" value="SAM-dependent_MTases_sf"/>
</dbReference>
<evidence type="ECO:0000313" key="7">
    <source>
        <dbReference type="Proteomes" id="UP001304683"/>
    </source>
</evidence>
<evidence type="ECO:0000256" key="3">
    <source>
        <dbReference type="ARBA" id="ARBA00022691"/>
    </source>
</evidence>
<dbReference type="SUPFAM" id="SSF53335">
    <property type="entry name" value="S-adenosyl-L-methionine-dependent methyltransferases"/>
    <property type="match status" value="1"/>
</dbReference>
<dbReference type="PANTHER" id="PTHR43591:SF24">
    <property type="entry name" value="2-METHOXY-6-POLYPRENYL-1,4-BENZOQUINOL METHYLASE, MITOCHONDRIAL"/>
    <property type="match status" value="1"/>
</dbReference>
<reference evidence="6 7" key="1">
    <citation type="submission" date="2023-08" db="EMBL/GenBank/DDBJ databases">
        <title>Genome sequence of Thermaerobacter compostii strain Ins1, a spore-forming filamentous bacterium isolated from a deep geothermal reservoir.</title>
        <authorList>
            <person name="Bregnard D."/>
            <person name="Gonzalez D."/>
            <person name="Junier P."/>
        </authorList>
    </citation>
    <scope>NUCLEOTIDE SEQUENCE [LARGE SCALE GENOMIC DNA]</scope>
    <source>
        <strain evidence="6 7">Ins1</strain>
    </source>
</reference>
<feature type="region of interest" description="Disordered" evidence="4">
    <location>
        <begin position="1"/>
        <end position="25"/>
    </location>
</feature>
<dbReference type="InterPro" id="IPR013216">
    <property type="entry name" value="Methyltransf_11"/>
</dbReference>
<dbReference type="Pfam" id="PF08241">
    <property type="entry name" value="Methyltransf_11"/>
    <property type="match status" value="1"/>
</dbReference>
<keyword evidence="1 6" id="KW-0489">Methyltransferase</keyword>
<evidence type="ECO:0000259" key="5">
    <source>
        <dbReference type="Pfam" id="PF08241"/>
    </source>
</evidence>
<keyword evidence="7" id="KW-1185">Reference proteome</keyword>
<dbReference type="CDD" id="cd02440">
    <property type="entry name" value="AdoMet_MTases"/>
    <property type="match status" value="1"/>
</dbReference>
<organism evidence="6 7">
    <name type="scientific">Thermaerobacter composti</name>
    <dbReference type="NCBI Taxonomy" id="554949"/>
    <lineage>
        <taxon>Bacteria</taxon>
        <taxon>Bacillati</taxon>
        <taxon>Bacillota</taxon>
        <taxon>Clostridia</taxon>
        <taxon>Eubacteriales</taxon>
        <taxon>Clostridiales Family XVII. Incertae Sedis</taxon>
        <taxon>Thermaerobacter</taxon>
    </lineage>
</organism>
<evidence type="ECO:0000313" key="6">
    <source>
        <dbReference type="EMBL" id="WPD18858.1"/>
    </source>
</evidence>
<sequence length="278" mass="30141">MDRRHERDAVLPGAGSSAGSEAGRGGDPAAIQAFFGRHAEAYRRSPGHRAGADLHALVEALDPRPDQRLLDVATATGHTALTFAPRVKEVTGVDLTPAMAEAFAREAAERGVDNARFVVGDVHALPFPAASFDLVTCRRAAHHFRDVPLALAEMARVLRPGGRLGVVDMTPPPLPAAAALFNDLERLRDPSHACAHPPGRWAAMVEEAELELERLVVLDDPQPLEHWLAPVPPTAELLGRLEVRWNQDEPAVRARVVAKGPAGWVFRKRRVLLVARKP</sequence>
<dbReference type="InterPro" id="IPR023576">
    <property type="entry name" value="UbiE/COQ5_MeTrFase_CS"/>
</dbReference>
<dbReference type="GO" id="GO:0032259">
    <property type="term" value="P:methylation"/>
    <property type="evidence" value="ECO:0007669"/>
    <property type="project" value="UniProtKB-KW"/>
</dbReference>
<dbReference type="PROSITE" id="PS01184">
    <property type="entry name" value="UBIE_2"/>
    <property type="match status" value="1"/>
</dbReference>
<dbReference type="Gene3D" id="3.40.50.150">
    <property type="entry name" value="Vaccinia Virus protein VP39"/>
    <property type="match status" value="1"/>
</dbReference>
<keyword evidence="2" id="KW-0808">Transferase</keyword>
<keyword evidence="3" id="KW-0949">S-adenosyl-L-methionine</keyword>
<feature type="domain" description="Methyltransferase type 11" evidence="5">
    <location>
        <begin position="70"/>
        <end position="164"/>
    </location>
</feature>
<dbReference type="GO" id="GO:0008168">
    <property type="term" value="F:methyltransferase activity"/>
    <property type="evidence" value="ECO:0007669"/>
    <property type="project" value="UniProtKB-KW"/>
</dbReference>
<gene>
    <name evidence="6" type="ORF">Q5761_10920</name>
</gene>
<dbReference type="Proteomes" id="UP001304683">
    <property type="component" value="Chromosome"/>
</dbReference>
<dbReference type="RefSeq" id="WP_318750621.1">
    <property type="nucleotide sequence ID" value="NZ_CP132508.1"/>
</dbReference>
<accession>A0ABZ0QR53</accession>
<dbReference type="PANTHER" id="PTHR43591">
    <property type="entry name" value="METHYLTRANSFERASE"/>
    <property type="match status" value="1"/>
</dbReference>
<proteinExistence type="predicted"/>
<evidence type="ECO:0000256" key="2">
    <source>
        <dbReference type="ARBA" id="ARBA00022679"/>
    </source>
</evidence>
<name>A0ABZ0QR53_9FIRM</name>